<evidence type="ECO:0000256" key="2">
    <source>
        <dbReference type="SAM" id="SignalP"/>
    </source>
</evidence>
<feature type="compositionally biased region" description="Basic residues" evidence="1">
    <location>
        <begin position="81"/>
        <end position="91"/>
    </location>
</feature>
<dbReference type="Proteomes" id="UP001359559">
    <property type="component" value="Unassembled WGS sequence"/>
</dbReference>
<keyword evidence="2" id="KW-0732">Signal</keyword>
<dbReference type="AlphaFoldDB" id="A0AAN9JS20"/>
<feature type="region of interest" description="Disordered" evidence="1">
    <location>
        <begin position="69"/>
        <end position="108"/>
    </location>
</feature>
<accession>A0AAN9JS20</accession>
<protein>
    <submittedName>
        <fullName evidence="3">Uncharacterized protein</fullName>
    </submittedName>
</protein>
<dbReference type="EMBL" id="JAYKXN010000003">
    <property type="protein sequence ID" value="KAK7304148.1"/>
    <property type="molecule type" value="Genomic_DNA"/>
</dbReference>
<organism evidence="3 4">
    <name type="scientific">Clitoria ternatea</name>
    <name type="common">Butterfly pea</name>
    <dbReference type="NCBI Taxonomy" id="43366"/>
    <lineage>
        <taxon>Eukaryota</taxon>
        <taxon>Viridiplantae</taxon>
        <taxon>Streptophyta</taxon>
        <taxon>Embryophyta</taxon>
        <taxon>Tracheophyta</taxon>
        <taxon>Spermatophyta</taxon>
        <taxon>Magnoliopsida</taxon>
        <taxon>eudicotyledons</taxon>
        <taxon>Gunneridae</taxon>
        <taxon>Pentapetalae</taxon>
        <taxon>rosids</taxon>
        <taxon>fabids</taxon>
        <taxon>Fabales</taxon>
        <taxon>Fabaceae</taxon>
        <taxon>Papilionoideae</taxon>
        <taxon>50 kb inversion clade</taxon>
        <taxon>NPAAA clade</taxon>
        <taxon>indigoferoid/millettioid clade</taxon>
        <taxon>Phaseoleae</taxon>
        <taxon>Clitoria</taxon>
    </lineage>
</organism>
<gene>
    <name evidence="3" type="ORF">RJT34_15226</name>
</gene>
<sequence>MAHTRLRMVCVFLVTSLLLSQWLPISAHDDEGVLNKQTTALIVGHQFPLTQNNNSLILANQSMFNHNRKLASSDGKDKKDKKDKKKKKKKKDKDGHDDDDDDDDDSSANYNRISIFCTCILLCCYLLI</sequence>
<proteinExistence type="predicted"/>
<evidence type="ECO:0000256" key="1">
    <source>
        <dbReference type="SAM" id="MobiDB-lite"/>
    </source>
</evidence>
<feature type="compositionally biased region" description="Acidic residues" evidence="1">
    <location>
        <begin position="97"/>
        <end position="106"/>
    </location>
</feature>
<feature type="signal peptide" evidence="2">
    <location>
        <begin position="1"/>
        <end position="27"/>
    </location>
</feature>
<feature type="chain" id="PRO_5042916229" evidence="2">
    <location>
        <begin position="28"/>
        <end position="128"/>
    </location>
</feature>
<evidence type="ECO:0000313" key="3">
    <source>
        <dbReference type="EMBL" id="KAK7304148.1"/>
    </source>
</evidence>
<evidence type="ECO:0000313" key="4">
    <source>
        <dbReference type="Proteomes" id="UP001359559"/>
    </source>
</evidence>
<reference evidence="3 4" key="1">
    <citation type="submission" date="2024-01" db="EMBL/GenBank/DDBJ databases">
        <title>The genomes of 5 underutilized Papilionoideae crops provide insights into root nodulation and disease resistance.</title>
        <authorList>
            <person name="Yuan L."/>
        </authorList>
    </citation>
    <scope>NUCLEOTIDE SEQUENCE [LARGE SCALE GENOMIC DNA]</scope>
    <source>
        <strain evidence="3">LY-2023</strain>
        <tissue evidence="3">Leaf</tissue>
    </source>
</reference>
<keyword evidence="4" id="KW-1185">Reference proteome</keyword>
<comment type="caution">
    <text evidence="3">The sequence shown here is derived from an EMBL/GenBank/DDBJ whole genome shotgun (WGS) entry which is preliminary data.</text>
</comment>
<name>A0AAN9JS20_CLITE</name>